<sequence>MTTMHFSEASLDDVDYATLKSPPPRHLAYPLVRSDRGFSAETHDDESDDNLDDVSLSNGNYSPPAWRRLENGDRFYGNWRGGNDAMVRRAFDKSRLLDPNHDSDIFEAARRTRLPTGSLSPEKGRSPEPDTGDDDTLVKIKSESMPPIKEETDRHPTEDPRQSMMASMPPSATRDNCRCRLLEFTCPAC</sequence>
<dbReference type="EMBL" id="JAWHQM010000031">
    <property type="protein sequence ID" value="KAK5633333.1"/>
    <property type="molecule type" value="Genomic_DNA"/>
</dbReference>
<keyword evidence="3" id="KW-1185">Reference proteome</keyword>
<feature type="compositionally biased region" description="Acidic residues" evidence="1">
    <location>
        <begin position="43"/>
        <end position="52"/>
    </location>
</feature>
<dbReference type="AlphaFoldDB" id="A0AAN7UUB1"/>
<comment type="caution">
    <text evidence="2">The sequence shown here is derived from an EMBL/GenBank/DDBJ whole genome shotgun (WGS) entry which is preliminary data.</text>
</comment>
<organism evidence="2 3">
    <name type="scientific">Xylaria bambusicola</name>
    <dbReference type="NCBI Taxonomy" id="326684"/>
    <lineage>
        <taxon>Eukaryota</taxon>
        <taxon>Fungi</taxon>
        <taxon>Dikarya</taxon>
        <taxon>Ascomycota</taxon>
        <taxon>Pezizomycotina</taxon>
        <taxon>Sordariomycetes</taxon>
        <taxon>Xylariomycetidae</taxon>
        <taxon>Xylariales</taxon>
        <taxon>Xylariaceae</taxon>
        <taxon>Xylaria</taxon>
    </lineage>
</organism>
<feature type="region of interest" description="Disordered" evidence="1">
    <location>
        <begin position="97"/>
        <end position="173"/>
    </location>
</feature>
<proteinExistence type="predicted"/>
<dbReference type="Proteomes" id="UP001305414">
    <property type="component" value="Unassembled WGS sequence"/>
</dbReference>
<gene>
    <name evidence="2" type="ORF">RRF57_009047</name>
</gene>
<accession>A0AAN7UUB1</accession>
<name>A0AAN7UUB1_9PEZI</name>
<evidence type="ECO:0000313" key="2">
    <source>
        <dbReference type="EMBL" id="KAK5633333.1"/>
    </source>
</evidence>
<feature type="compositionally biased region" description="Basic and acidic residues" evidence="1">
    <location>
        <begin position="136"/>
        <end position="161"/>
    </location>
</feature>
<feature type="compositionally biased region" description="Basic and acidic residues" evidence="1">
    <location>
        <begin position="97"/>
        <end position="110"/>
    </location>
</feature>
<feature type="region of interest" description="Disordered" evidence="1">
    <location>
        <begin position="1"/>
        <end position="67"/>
    </location>
</feature>
<evidence type="ECO:0000256" key="1">
    <source>
        <dbReference type="SAM" id="MobiDB-lite"/>
    </source>
</evidence>
<reference evidence="2 3" key="1">
    <citation type="submission" date="2023-10" db="EMBL/GenBank/DDBJ databases">
        <title>Draft genome sequence of Xylaria bambusicola isolate GMP-LS, the root and basal stem rot pathogen of sugarcane in Indonesia.</title>
        <authorList>
            <person name="Selvaraj P."/>
            <person name="Muralishankar V."/>
            <person name="Muruganantham S."/>
            <person name="Sp S."/>
            <person name="Haryani S."/>
            <person name="Lau K.J.X."/>
            <person name="Naqvi N.I."/>
        </authorList>
    </citation>
    <scope>NUCLEOTIDE SEQUENCE [LARGE SCALE GENOMIC DNA]</scope>
    <source>
        <strain evidence="2">GMP-LS</strain>
    </source>
</reference>
<evidence type="ECO:0000313" key="3">
    <source>
        <dbReference type="Proteomes" id="UP001305414"/>
    </source>
</evidence>
<protein>
    <submittedName>
        <fullName evidence="2">Uncharacterized protein</fullName>
    </submittedName>
</protein>
<feature type="compositionally biased region" description="Basic and acidic residues" evidence="1">
    <location>
        <begin position="33"/>
        <end position="42"/>
    </location>
</feature>